<organism evidence="1 2">
    <name type="scientific">Sphaerodactylus townsendi</name>
    <dbReference type="NCBI Taxonomy" id="933632"/>
    <lineage>
        <taxon>Eukaryota</taxon>
        <taxon>Metazoa</taxon>
        <taxon>Chordata</taxon>
        <taxon>Craniata</taxon>
        <taxon>Vertebrata</taxon>
        <taxon>Euteleostomi</taxon>
        <taxon>Lepidosauria</taxon>
        <taxon>Squamata</taxon>
        <taxon>Bifurcata</taxon>
        <taxon>Gekkota</taxon>
        <taxon>Sphaerodactylidae</taxon>
        <taxon>Sphaerodactylus</taxon>
    </lineage>
</organism>
<protein>
    <submittedName>
        <fullName evidence="1">Uncharacterized protein</fullName>
    </submittedName>
</protein>
<evidence type="ECO:0000313" key="1">
    <source>
        <dbReference type="EMBL" id="KAH8007112.1"/>
    </source>
</evidence>
<dbReference type="EMBL" id="CM037619">
    <property type="protein sequence ID" value="KAH8007112.1"/>
    <property type="molecule type" value="Genomic_DNA"/>
</dbReference>
<sequence>MDALPNIVGPLGGQGDLVNSQVELQKLLMDERMRCEHHKTNYQTLKAEHTRLQNEYTRSQNELKQLLHEKQTIHDRFQVLLAEFREELLDKTREVEELKMQVVTPQKLELLKAQIQHDLETPMRERFRKLDEEAEKYRTEYNKLRYEHTFLKSEFEHQKEEHARILEENKLKYESEVARLDKDKEELHNQLLSVDLSRDNKRVEALLREKAQLVQKLKGLEAETTELRAQRENSGMQAENVQRIQVRQLAEMQTAVRSLEAEKQSVKLQLERVEKELQLSNEQNTLLTSKLHKAEREISALATKVEELKHSNKLEITNIKLEAARARGEIERERNKLQTEMDELRSDNEILKTTLDRHKVLLMEKDRELVRKVQAAKEEGFQKLAAFQAERLELEAKLAEMEKNKMEQDAERHLEKNQYEEKISTLQLAEESSRREIQNLRLKLQQQVINSEELEKERSDNAHLKQHIQDLQLRVTSLSQSENDLLDSSQKLKEMLERLKNECRNARSQAERAQLDAERNLEDKRVEWLAEKHKLTQHITEEEETYKRMKEKLHRAAVAQKKRKTLNDNKQKKMLEKIELLEAKKEELETENQVLNRQNVPFEEHIRLQKRLKDLQRRHNEFRQLILSPNIPSLNPLSLLSSAMVPGPEASFSHLQEEQHQRELSLLRKRLEELETTQRKQLEALGASTERVKSVASNDSKKHLEEDDLAENSKWGPKVNY</sequence>
<dbReference type="Proteomes" id="UP000827872">
    <property type="component" value="Linkage Group LG06"/>
</dbReference>
<gene>
    <name evidence="1" type="ORF">K3G42_017049</name>
</gene>
<proteinExistence type="predicted"/>
<evidence type="ECO:0000313" key="2">
    <source>
        <dbReference type="Proteomes" id="UP000827872"/>
    </source>
</evidence>
<reference evidence="1" key="1">
    <citation type="submission" date="2021-08" db="EMBL/GenBank/DDBJ databases">
        <title>The first chromosome-level gecko genome reveals the dynamic sex chromosomes of Neotropical dwarf geckos (Sphaerodactylidae: Sphaerodactylus).</title>
        <authorList>
            <person name="Pinto B.J."/>
            <person name="Keating S.E."/>
            <person name="Gamble T."/>
        </authorList>
    </citation>
    <scope>NUCLEOTIDE SEQUENCE</scope>
    <source>
        <strain evidence="1">TG3544</strain>
    </source>
</reference>
<comment type="caution">
    <text evidence="1">The sequence shown here is derived from an EMBL/GenBank/DDBJ whole genome shotgun (WGS) entry which is preliminary data.</text>
</comment>
<name>A0ACB8FPC7_9SAUR</name>
<keyword evidence="2" id="KW-1185">Reference proteome</keyword>
<accession>A0ACB8FPC7</accession>